<dbReference type="AlphaFoldDB" id="A0AA35TZK6"/>
<dbReference type="InterPro" id="IPR042862">
    <property type="entry name" value="RNF32"/>
</dbReference>
<organism evidence="2 3">
    <name type="scientific">Geodia barretti</name>
    <name type="common">Barrett's horny sponge</name>
    <dbReference type="NCBI Taxonomy" id="519541"/>
    <lineage>
        <taxon>Eukaryota</taxon>
        <taxon>Metazoa</taxon>
        <taxon>Porifera</taxon>
        <taxon>Demospongiae</taxon>
        <taxon>Heteroscleromorpha</taxon>
        <taxon>Tetractinellida</taxon>
        <taxon>Astrophorina</taxon>
        <taxon>Geodiidae</taxon>
        <taxon>Geodia</taxon>
    </lineage>
</organism>
<dbReference type="PANTHER" id="PTHR14991:SF0">
    <property type="entry name" value="RING FINGER PROTEIN 32"/>
    <property type="match status" value="1"/>
</dbReference>
<feature type="region of interest" description="Disordered" evidence="1">
    <location>
        <begin position="30"/>
        <end position="141"/>
    </location>
</feature>
<feature type="compositionally biased region" description="Basic residues" evidence="1">
    <location>
        <begin position="38"/>
        <end position="48"/>
    </location>
</feature>
<dbReference type="Proteomes" id="UP001174909">
    <property type="component" value="Unassembled WGS sequence"/>
</dbReference>
<proteinExistence type="predicted"/>
<keyword evidence="3" id="KW-1185">Reference proteome</keyword>
<evidence type="ECO:0000256" key="1">
    <source>
        <dbReference type="SAM" id="MobiDB-lite"/>
    </source>
</evidence>
<protein>
    <submittedName>
        <fullName evidence="2">RING finger protein 32</fullName>
    </submittedName>
</protein>
<name>A0AA35TZK6_GEOBA</name>
<reference evidence="2" key="1">
    <citation type="submission" date="2023-03" db="EMBL/GenBank/DDBJ databases">
        <authorList>
            <person name="Steffen K."/>
            <person name="Cardenas P."/>
        </authorList>
    </citation>
    <scope>NUCLEOTIDE SEQUENCE</scope>
</reference>
<comment type="caution">
    <text evidence="2">The sequence shown here is derived from an EMBL/GenBank/DDBJ whole genome shotgun (WGS) entry which is preliminary data.</text>
</comment>
<gene>
    <name evidence="2" type="ORF">GBAR_LOCUS30795</name>
</gene>
<feature type="compositionally biased region" description="Basic and acidic residues" evidence="1">
    <location>
        <begin position="63"/>
        <end position="80"/>
    </location>
</feature>
<accession>A0AA35TZK6</accession>
<dbReference type="PANTHER" id="PTHR14991">
    <property type="entry name" value="RING FINGER PROTEIN 32"/>
    <property type="match status" value="1"/>
</dbReference>
<sequence length="141" mass="15730">MLSKRGREVVSLAPGLTAAALQDHLIRQLSLSNPLPPHKTHTPSRKSAQHTSSWKSGGKKRNTKTDSVLRDREDENERLLDPTPQPLSLAEKLGLVPGPRPQLSTSEWETAKCSSRERRDSSQPCPICHEEFGTRQQMTES</sequence>
<evidence type="ECO:0000313" key="3">
    <source>
        <dbReference type="Proteomes" id="UP001174909"/>
    </source>
</evidence>
<evidence type="ECO:0000313" key="2">
    <source>
        <dbReference type="EMBL" id="CAI8056506.1"/>
    </source>
</evidence>
<dbReference type="EMBL" id="CASHTH010004364">
    <property type="protein sequence ID" value="CAI8056506.1"/>
    <property type="molecule type" value="Genomic_DNA"/>
</dbReference>